<name>A0A4Y9TL82_PSEFL</name>
<evidence type="ECO:0000313" key="2">
    <source>
        <dbReference type="EMBL" id="TFW43156.1"/>
    </source>
</evidence>
<evidence type="ECO:0000256" key="1">
    <source>
        <dbReference type="SAM" id="MobiDB-lite"/>
    </source>
</evidence>
<gene>
    <name evidence="2" type="ORF">E4T65_12385</name>
</gene>
<organism evidence="2 3">
    <name type="scientific">Pseudomonas fluorescens</name>
    <dbReference type="NCBI Taxonomy" id="294"/>
    <lineage>
        <taxon>Bacteria</taxon>
        <taxon>Pseudomonadati</taxon>
        <taxon>Pseudomonadota</taxon>
        <taxon>Gammaproteobacteria</taxon>
        <taxon>Pseudomonadales</taxon>
        <taxon>Pseudomonadaceae</taxon>
        <taxon>Pseudomonas</taxon>
    </lineage>
</organism>
<dbReference type="Proteomes" id="UP000297322">
    <property type="component" value="Unassembled WGS sequence"/>
</dbReference>
<dbReference type="AlphaFoldDB" id="A0A4Y9TL82"/>
<protein>
    <submittedName>
        <fullName evidence="2">Conjugal transfer protein</fullName>
    </submittedName>
</protein>
<dbReference type="EMBL" id="SPVI01000006">
    <property type="protein sequence ID" value="TFW43156.1"/>
    <property type="molecule type" value="Genomic_DNA"/>
</dbReference>
<dbReference type="NCBIfam" id="TIGR01690">
    <property type="entry name" value="ICE_RAQPRD"/>
    <property type="match status" value="1"/>
</dbReference>
<dbReference type="Pfam" id="PF09686">
    <property type="entry name" value="Plasmid_RAQPRD"/>
    <property type="match status" value="1"/>
</dbReference>
<reference evidence="2 3" key="1">
    <citation type="submission" date="2019-03" db="EMBL/GenBank/DDBJ databases">
        <title>Biocontrol and xenobiotic degradation properties of endophytic Pseudomonas fluorescens strain BRZ63.</title>
        <authorList>
            <person name="Chlebek D.A."/>
            <person name="Pinski A."/>
            <person name="Zur J.P."/>
            <person name="Michalska J."/>
            <person name="Hupert-Kocurek K.T."/>
        </authorList>
    </citation>
    <scope>NUCLEOTIDE SEQUENCE [LARGE SCALE GENOMIC DNA]</scope>
    <source>
        <strain evidence="2 3">BRZ63</strain>
    </source>
</reference>
<proteinExistence type="predicted"/>
<evidence type="ECO:0000313" key="3">
    <source>
        <dbReference type="Proteomes" id="UP000297322"/>
    </source>
</evidence>
<feature type="compositionally biased region" description="Polar residues" evidence="1">
    <location>
        <begin position="108"/>
        <end position="117"/>
    </location>
</feature>
<sequence length="117" mass="13194">MRQHIRPTVSPCQLALKGIVSLCAFGLPLHHASAASASEHTNLHVMLRQLESLEDTAHRSAQITDEPGKRYSFDYQRLTDDIARIRQGLKDYLSPSRAQPRDPVELSRSYTTEGRQP</sequence>
<accession>A0A4Y9TL82</accession>
<feature type="region of interest" description="Disordered" evidence="1">
    <location>
        <begin position="91"/>
        <end position="117"/>
    </location>
</feature>
<comment type="caution">
    <text evidence="2">The sequence shown here is derived from an EMBL/GenBank/DDBJ whole genome shotgun (WGS) entry which is preliminary data.</text>
</comment>
<dbReference type="InterPro" id="IPR019110">
    <property type="entry name" value="Uncharacterised_RAQPRD"/>
</dbReference>